<dbReference type="EMBL" id="BFAG01000011">
    <property type="protein sequence ID" value="GBF06979.1"/>
    <property type="molecule type" value="Genomic_DNA"/>
</dbReference>
<gene>
    <name evidence="4" type="ORF">DAERI_110161</name>
</gene>
<evidence type="ECO:0000313" key="4">
    <source>
        <dbReference type="EMBL" id="GBF06979.1"/>
    </source>
</evidence>
<dbReference type="Proteomes" id="UP000236569">
    <property type="component" value="Unassembled WGS sequence"/>
</dbReference>
<feature type="region of interest" description="Disordered" evidence="1">
    <location>
        <begin position="1"/>
        <end position="27"/>
    </location>
</feature>
<dbReference type="Pfam" id="PF25872">
    <property type="entry name" value="HTH_77"/>
    <property type="match status" value="1"/>
</dbReference>
<dbReference type="SUPFAM" id="SSF48452">
    <property type="entry name" value="TPR-like"/>
    <property type="match status" value="1"/>
</dbReference>
<organism evidence="4 5">
    <name type="scientific">Deinococcus aerius</name>
    <dbReference type="NCBI Taxonomy" id="200253"/>
    <lineage>
        <taxon>Bacteria</taxon>
        <taxon>Thermotogati</taxon>
        <taxon>Deinococcota</taxon>
        <taxon>Deinococci</taxon>
        <taxon>Deinococcales</taxon>
        <taxon>Deinococcaceae</taxon>
        <taxon>Deinococcus</taxon>
    </lineage>
</organism>
<dbReference type="RefSeq" id="WP_103130312.1">
    <property type="nucleotide sequence ID" value="NZ_BFAG01000011.1"/>
</dbReference>
<dbReference type="Pfam" id="PF13271">
    <property type="entry name" value="DUF4062"/>
    <property type="match status" value="1"/>
</dbReference>
<dbReference type="InterPro" id="IPR058852">
    <property type="entry name" value="HTH_77"/>
</dbReference>
<dbReference type="OrthoDB" id="62196at2"/>
<dbReference type="InterPro" id="IPR027417">
    <property type="entry name" value="P-loop_NTPase"/>
</dbReference>
<comment type="caution">
    <text evidence="4">The sequence shown here is derived from an EMBL/GenBank/DDBJ whole genome shotgun (WGS) entry which is preliminary data.</text>
</comment>
<name>A0A2I9CXY9_9DEIO</name>
<accession>A0A2I9CXY9</accession>
<dbReference type="InterPro" id="IPR011990">
    <property type="entry name" value="TPR-like_helical_dom_sf"/>
</dbReference>
<feature type="domain" description="DUF4062" evidence="2">
    <location>
        <begin position="35"/>
        <end position="116"/>
    </location>
</feature>
<dbReference type="SUPFAM" id="SSF52540">
    <property type="entry name" value="P-loop containing nucleoside triphosphate hydrolases"/>
    <property type="match status" value="1"/>
</dbReference>
<protein>
    <submittedName>
        <fullName evidence="4">Uncharacterized protein</fullName>
    </submittedName>
</protein>
<dbReference type="InterPro" id="IPR025139">
    <property type="entry name" value="DUF4062"/>
</dbReference>
<dbReference type="PANTHER" id="PTHR47691">
    <property type="entry name" value="REGULATOR-RELATED"/>
    <property type="match status" value="1"/>
</dbReference>
<reference evidence="5" key="1">
    <citation type="submission" date="2018-01" db="EMBL/GenBank/DDBJ databases">
        <title>Draft Genome Sequence of the Radioresistant Bacterium Deinococcus aerius TR0125, Isolated from the Higher Atmosphere above Japan.</title>
        <authorList>
            <person name="Satoh K."/>
            <person name="Arai H."/>
            <person name="Sanzen T."/>
            <person name="Kawaguchi Y."/>
            <person name="Hayashi H."/>
            <person name="Yokobori S."/>
            <person name="Yamagishi A."/>
            <person name="Oono Y."/>
            <person name="Narumi I."/>
        </authorList>
    </citation>
    <scope>NUCLEOTIDE SEQUENCE [LARGE SCALE GENOMIC DNA]</scope>
    <source>
        <strain evidence="5">TR0125</strain>
    </source>
</reference>
<dbReference type="Gene3D" id="3.40.50.300">
    <property type="entry name" value="P-loop containing nucleotide triphosphate hydrolases"/>
    <property type="match status" value="1"/>
</dbReference>
<sequence>MPDQPGPDETAALQPSPAPPPAPSAAIRTPDQKLRVFVSSTLQELAEERRAARAAIERLRLTPVMFELGARPHPPRDLYRAYLAQSQVFVGLYWERYGWVAPGEQVSGLEDEYLLAGDRPKLIYVKTPAPGREARLEELLGRIRAEDAASYKPFTSARELRELLADDLAVLLTERYEQGLAAGAPAVPPPEPELGAGALPVPLTSLVGRERETREVTGLFGQPDVRLVTLWGPGGIGKTRLALAAAAALGGQFRHGVRFVPLAALHEPGAVLPAIARGIGLRDPGGPTLAQDVCRALAGRELLLVLDNFEQVLPAAPLLTDLLSDAPGLRLLVTSRSPLRLSGERQVEVGPLPLPEPRRRASPAQFLTSPAVRLFVERAHAVKPDFELTGANAAAVAGICAALDGVPLALELAAARIRLLPPAAILARLDQRLPLLTGGARDLPERQQTLRGAIDWSVRLLTGEQRDLFARLGVFARGFTLEAAEAVCGPDVPDVLGGLEALVDGSLVGQEPREEEPCFSMLATVREYARELLAASGDLEALRTRHAAYYHALAARARPELRGPTQAGWVSRLEFAHDNLRAAVRHDLDTGNAAGAAGLAWDLYLYWWVAGHLAEVRAWMEEVLASGVPLPDLARAQALYYARAITFWQAEPGPLAPDLEESAALFEAGGDLSGAGVASLALGLALAAAVPPDPARVGAAFARSLALFRQAGDAWGEAMALLTLGRAALSAGQVAGARARFEESLALTRREGDQLGLAIAENHVGWTALLLGHPDEAAAHFAAGLSLSARLRHDEGVAYGLEGLLAVAARRGDTPRAARLLGASRALREQTGLIHNLNAAFYQDAVDALRSGAGAATFAAEEAAGHELSVADAVAYALGGPGASPGETHDPSAALPSPAG</sequence>
<dbReference type="Gene3D" id="1.25.40.10">
    <property type="entry name" value="Tetratricopeptide repeat domain"/>
    <property type="match status" value="1"/>
</dbReference>
<evidence type="ECO:0000259" key="2">
    <source>
        <dbReference type="Pfam" id="PF13271"/>
    </source>
</evidence>
<evidence type="ECO:0000256" key="1">
    <source>
        <dbReference type="SAM" id="MobiDB-lite"/>
    </source>
</evidence>
<proteinExistence type="predicted"/>
<keyword evidence="5" id="KW-1185">Reference proteome</keyword>
<dbReference type="AlphaFoldDB" id="A0A2I9CXY9"/>
<evidence type="ECO:0000259" key="3">
    <source>
        <dbReference type="Pfam" id="PF25872"/>
    </source>
</evidence>
<dbReference type="PANTHER" id="PTHR47691:SF3">
    <property type="entry name" value="HTH-TYPE TRANSCRIPTIONAL REGULATOR RV0890C-RELATED"/>
    <property type="match status" value="1"/>
</dbReference>
<dbReference type="PRINTS" id="PR00364">
    <property type="entry name" value="DISEASERSIST"/>
</dbReference>
<feature type="domain" description="Winged helix-turn-helix" evidence="3">
    <location>
        <begin position="464"/>
        <end position="534"/>
    </location>
</feature>
<feature type="region of interest" description="Disordered" evidence="1">
    <location>
        <begin position="879"/>
        <end position="900"/>
    </location>
</feature>
<evidence type="ECO:0000313" key="5">
    <source>
        <dbReference type="Proteomes" id="UP000236569"/>
    </source>
</evidence>